<organism evidence="1">
    <name type="scientific">Rhizophora mucronata</name>
    <name type="common">Asiatic mangrove</name>
    <dbReference type="NCBI Taxonomy" id="61149"/>
    <lineage>
        <taxon>Eukaryota</taxon>
        <taxon>Viridiplantae</taxon>
        <taxon>Streptophyta</taxon>
        <taxon>Embryophyta</taxon>
        <taxon>Tracheophyta</taxon>
        <taxon>Spermatophyta</taxon>
        <taxon>Magnoliopsida</taxon>
        <taxon>eudicotyledons</taxon>
        <taxon>Gunneridae</taxon>
        <taxon>Pentapetalae</taxon>
        <taxon>rosids</taxon>
        <taxon>fabids</taxon>
        <taxon>Malpighiales</taxon>
        <taxon>Rhizophoraceae</taxon>
        <taxon>Rhizophora</taxon>
    </lineage>
</organism>
<name>A0A2P2NY40_RHIMU</name>
<dbReference type="EMBL" id="GGEC01066845">
    <property type="protein sequence ID" value="MBX47329.1"/>
    <property type="molecule type" value="Transcribed_RNA"/>
</dbReference>
<proteinExistence type="predicted"/>
<sequence length="52" mass="6289">MLENFSKKRRHCKTMKKKKSIHLFLSFSFRAASREKEKDLMSCTKKKEATFF</sequence>
<protein>
    <submittedName>
        <fullName evidence="1">Uncharacterized protein</fullName>
    </submittedName>
</protein>
<evidence type="ECO:0000313" key="1">
    <source>
        <dbReference type="EMBL" id="MBX47329.1"/>
    </source>
</evidence>
<accession>A0A2P2NY40</accession>
<reference evidence="1" key="1">
    <citation type="submission" date="2018-02" db="EMBL/GenBank/DDBJ databases">
        <title>Rhizophora mucronata_Transcriptome.</title>
        <authorList>
            <person name="Meera S.P."/>
            <person name="Sreeshan A."/>
            <person name="Augustine A."/>
        </authorList>
    </citation>
    <scope>NUCLEOTIDE SEQUENCE</scope>
    <source>
        <tissue evidence="1">Leaf</tissue>
    </source>
</reference>
<dbReference type="AlphaFoldDB" id="A0A2P2NY40"/>